<organism evidence="1 2">
    <name type="scientific">Amniculicola lignicola CBS 123094</name>
    <dbReference type="NCBI Taxonomy" id="1392246"/>
    <lineage>
        <taxon>Eukaryota</taxon>
        <taxon>Fungi</taxon>
        <taxon>Dikarya</taxon>
        <taxon>Ascomycota</taxon>
        <taxon>Pezizomycotina</taxon>
        <taxon>Dothideomycetes</taxon>
        <taxon>Pleosporomycetidae</taxon>
        <taxon>Pleosporales</taxon>
        <taxon>Amniculicolaceae</taxon>
        <taxon>Amniculicola</taxon>
    </lineage>
</organism>
<accession>A0A6A5X4L0</accession>
<protein>
    <submittedName>
        <fullName evidence="1">Uncharacterized protein</fullName>
    </submittedName>
</protein>
<evidence type="ECO:0000313" key="2">
    <source>
        <dbReference type="Proteomes" id="UP000799779"/>
    </source>
</evidence>
<dbReference type="AlphaFoldDB" id="A0A6A5X4L0"/>
<keyword evidence="2" id="KW-1185">Reference proteome</keyword>
<dbReference type="EMBL" id="ML977556">
    <property type="protein sequence ID" value="KAF2007883.1"/>
    <property type="molecule type" value="Genomic_DNA"/>
</dbReference>
<reference evidence="1" key="1">
    <citation type="journal article" date="2020" name="Stud. Mycol.">
        <title>101 Dothideomycetes genomes: a test case for predicting lifestyles and emergence of pathogens.</title>
        <authorList>
            <person name="Haridas S."/>
            <person name="Albert R."/>
            <person name="Binder M."/>
            <person name="Bloem J."/>
            <person name="Labutti K."/>
            <person name="Salamov A."/>
            <person name="Andreopoulos B."/>
            <person name="Baker S."/>
            <person name="Barry K."/>
            <person name="Bills G."/>
            <person name="Bluhm B."/>
            <person name="Cannon C."/>
            <person name="Castanera R."/>
            <person name="Culley D."/>
            <person name="Daum C."/>
            <person name="Ezra D."/>
            <person name="Gonzalez J."/>
            <person name="Henrissat B."/>
            <person name="Kuo A."/>
            <person name="Liang C."/>
            <person name="Lipzen A."/>
            <person name="Lutzoni F."/>
            <person name="Magnuson J."/>
            <person name="Mondo S."/>
            <person name="Nolan M."/>
            <person name="Ohm R."/>
            <person name="Pangilinan J."/>
            <person name="Park H.-J."/>
            <person name="Ramirez L."/>
            <person name="Alfaro M."/>
            <person name="Sun H."/>
            <person name="Tritt A."/>
            <person name="Yoshinaga Y."/>
            <person name="Zwiers L.-H."/>
            <person name="Turgeon B."/>
            <person name="Goodwin S."/>
            <person name="Spatafora J."/>
            <person name="Crous P."/>
            <person name="Grigoriev I."/>
        </authorList>
    </citation>
    <scope>NUCLEOTIDE SEQUENCE</scope>
    <source>
        <strain evidence="1">CBS 123094</strain>
    </source>
</reference>
<evidence type="ECO:0000313" key="1">
    <source>
        <dbReference type="EMBL" id="KAF2007883.1"/>
    </source>
</evidence>
<gene>
    <name evidence="1" type="ORF">P154DRAFT_516663</name>
</gene>
<proteinExistence type="predicted"/>
<dbReference type="Proteomes" id="UP000799779">
    <property type="component" value="Unassembled WGS sequence"/>
</dbReference>
<sequence length="52" mass="5666">MYWCMQEVVLETWCRGIVGQTLRSAFVHGTGGRLGFSINVNPIEPAGGVLTL</sequence>
<name>A0A6A5X4L0_9PLEO</name>